<dbReference type="Proteomes" id="UP001589619">
    <property type="component" value="Unassembled WGS sequence"/>
</dbReference>
<evidence type="ECO:0000259" key="7">
    <source>
        <dbReference type="Pfam" id="PF17167"/>
    </source>
</evidence>
<evidence type="ECO:0000256" key="1">
    <source>
        <dbReference type="ARBA" id="ARBA00022676"/>
    </source>
</evidence>
<evidence type="ECO:0000313" key="8">
    <source>
        <dbReference type="EMBL" id="MFB9752193.1"/>
    </source>
</evidence>
<dbReference type="SUPFAM" id="SSF48208">
    <property type="entry name" value="Six-hairpin glycosidases"/>
    <property type="match status" value="1"/>
</dbReference>
<feature type="region of interest" description="Disordered" evidence="3">
    <location>
        <begin position="2723"/>
        <end position="2747"/>
    </location>
</feature>
<keyword evidence="4" id="KW-0812">Transmembrane</keyword>
<dbReference type="Gene3D" id="1.50.10.10">
    <property type="match status" value="1"/>
</dbReference>
<dbReference type="SMART" id="SM01068">
    <property type="entry name" value="CBM_X"/>
    <property type="match status" value="2"/>
</dbReference>
<evidence type="ECO:0000259" key="5">
    <source>
        <dbReference type="Pfam" id="PF06165"/>
    </source>
</evidence>
<feature type="transmembrane region" description="Helical" evidence="4">
    <location>
        <begin position="441"/>
        <end position="464"/>
    </location>
</feature>
<dbReference type="InterPro" id="IPR037018">
    <property type="entry name" value="GH65_N"/>
</dbReference>
<dbReference type="InterPro" id="IPR037824">
    <property type="entry name" value="GH94N_2_NdvB"/>
</dbReference>
<feature type="region of interest" description="Disordered" evidence="3">
    <location>
        <begin position="342"/>
        <end position="363"/>
    </location>
</feature>
<reference evidence="8 9" key="1">
    <citation type="submission" date="2024-09" db="EMBL/GenBank/DDBJ databases">
        <authorList>
            <person name="Sun Q."/>
            <person name="Mori K."/>
        </authorList>
    </citation>
    <scope>NUCLEOTIDE SEQUENCE [LARGE SCALE GENOMIC DNA]</scope>
    <source>
        <strain evidence="8 9">JCM 12520</strain>
    </source>
</reference>
<dbReference type="PANTHER" id="PTHR37469">
    <property type="entry name" value="CELLOBIONIC ACID PHOSPHORYLASE-RELATED"/>
    <property type="match status" value="1"/>
</dbReference>
<accession>A0ABV5VV99</accession>
<comment type="caution">
    <text evidence="8">The sequence shown here is derived from an EMBL/GenBank/DDBJ whole genome shotgun (WGS) entry which is preliminary data.</text>
</comment>
<feature type="domain" description="Glycoamylase-like" evidence="6">
    <location>
        <begin position="1186"/>
        <end position="1381"/>
    </location>
</feature>
<evidence type="ECO:0000259" key="6">
    <source>
        <dbReference type="Pfam" id="PF10091"/>
    </source>
</evidence>
<keyword evidence="1" id="KW-0328">Glycosyltransferase</keyword>
<keyword evidence="4" id="KW-0472">Membrane</keyword>
<dbReference type="Pfam" id="PF10091">
    <property type="entry name" value="Glycoamylase"/>
    <property type="match status" value="1"/>
</dbReference>
<feature type="transmembrane region" description="Helical" evidence="4">
    <location>
        <begin position="409"/>
        <end position="429"/>
    </location>
</feature>
<dbReference type="InterPro" id="IPR011013">
    <property type="entry name" value="Gal_mutarotase_sf_dom"/>
</dbReference>
<evidence type="ECO:0000313" key="9">
    <source>
        <dbReference type="Proteomes" id="UP001589619"/>
    </source>
</evidence>
<dbReference type="InterPro" id="IPR010383">
    <property type="entry name" value="Glyco_hydrolase_94_b-supersand"/>
</dbReference>
<evidence type="ECO:0000256" key="3">
    <source>
        <dbReference type="SAM" id="MobiDB-lite"/>
    </source>
</evidence>
<name>A0ABV5VV99_9BACL</name>
<feature type="region of interest" description="Disordered" evidence="3">
    <location>
        <begin position="1928"/>
        <end position="1953"/>
    </location>
</feature>
<dbReference type="InterPro" id="IPR052047">
    <property type="entry name" value="GH94_Enzymes"/>
</dbReference>
<feature type="domain" description="Glycosyl hydrolase 94 supersandwich" evidence="5">
    <location>
        <begin position="1961"/>
        <end position="2241"/>
    </location>
</feature>
<feature type="transmembrane region" description="Helical" evidence="4">
    <location>
        <begin position="934"/>
        <end position="953"/>
    </location>
</feature>
<keyword evidence="9" id="KW-1185">Reference proteome</keyword>
<dbReference type="Gene3D" id="2.70.98.40">
    <property type="entry name" value="Glycoside hydrolase, family 65, N-terminal domain"/>
    <property type="match status" value="2"/>
</dbReference>
<evidence type="ECO:0000256" key="2">
    <source>
        <dbReference type="ARBA" id="ARBA00022679"/>
    </source>
</evidence>
<dbReference type="SUPFAM" id="SSF74650">
    <property type="entry name" value="Galactose mutarotase-like"/>
    <property type="match status" value="2"/>
</dbReference>
<organism evidence="8 9">
    <name type="scientific">Paenibacillus hodogayensis</name>
    <dbReference type="NCBI Taxonomy" id="279208"/>
    <lineage>
        <taxon>Bacteria</taxon>
        <taxon>Bacillati</taxon>
        <taxon>Bacillota</taxon>
        <taxon>Bacilli</taxon>
        <taxon>Bacillales</taxon>
        <taxon>Paenibacillaceae</taxon>
        <taxon>Paenibacillus</taxon>
    </lineage>
</organism>
<dbReference type="InterPro" id="IPR037820">
    <property type="entry name" value="GH94N_NdvB"/>
</dbReference>
<keyword evidence="8" id="KW-0378">Hydrolase</keyword>
<dbReference type="InterPro" id="IPR008928">
    <property type="entry name" value="6-hairpin_glycosidase_sf"/>
</dbReference>
<feature type="transmembrane region" description="Helical" evidence="4">
    <location>
        <begin position="826"/>
        <end position="857"/>
    </location>
</feature>
<dbReference type="PANTHER" id="PTHR37469:SF2">
    <property type="entry name" value="CELLOBIONIC ACID PHOSPHORYLASE"/>
    <property type="match status" value="1"/>
</dbReference>
<dbReference type="Pfam" id="PF06165">
    <property type="entry name" value="GH94_b-supersand"/>
    <property type="match status" value="2"/>
</dbReference>
<proteinExistence type="predicted"/>
<keyword evidence="4" id="KW-1133">Transmembrane helix</keyword>
<dbReference type="InterPro" id="IPR033432">
    <property type="entry name" value="GH94_catalytic"/>
</dbReference>
<sequence length="2775" mass="308309">MISTVEQLEQQARELALIHHPGKPAYGSVTSTRKALRRHLEMLRAFAAGLKQVESSALQPAEHWLLDHADFIEAEAFAVREELAGLTAGGLARLRPGNEPRAKALCGEYVKRVGGELDVHSFERFVHAYQEVAVLSVAEVAALPVLLRVSMIAGLAELMEVVRERREAYDEVDKLLAPFADGGAKPDAGKIKEALDAAGYFVPLAGPVVVHLVSRLNEWADELGDVRHWLLCKLDNGAEDFNRLLVYEHQLQASYEWTAGNLIRSLRAMSRTRWDSLFERLSVVERTLGEERAGMYARMDERSRATLREQVERLAQRYGMPENVVARQAVALADRRFYAAERPSEAPAAEETRSAGTEPEGGLPPRSAYAAYYLLESKGRGLLRESLRECGQPKRLFGRMVPYPQPGPYLAAMTALFAAFLALALWLTAAANGGLPGAGAWIAAGLLLALPASEWTVTAVHSCLERLFIRRPLLRYDYASGIPEDAATITVIPVIWSKPDDAVRMADRLELHYLSSPDRHMGFALLGDFTDAVSEHAEADEEIVAAARKRIEELNALYGDPDTGTGPFYLFQRSRRWNETERTWMGWERKRGKLVEFVELLSGKTDTSYAHIVGDGSRLASFRYVLTLDADTELPIGAARRMVATMHLPYNRARLNAAATRVTEGYGVLQPRVGISYDSVTVSRLARLWSSKPGIDPYAFAMSDPYQNAFGQGIFTGKGLFDVTAFRQVLNDRIPDNRVLSHDLLEGGFLRGGLLTDIEVVDGHPATFYSYQQRQHRWVRGDWQLLCWLAPRVSDRCGQSQPVDLSVLTRWQIADNMRRSLVQPGLYLLFAASLLMSGGAGWLLFAAGLLTLMLGIVRSLLAPRYLMRNPAALLAAAGQSLTQFIVLPYQAAVMADAIVRTLFRVGVSKKRLLEWTSSAEVERRSRVASRSAMMGAWGGRILVLAFAACAFAAQPPALRAFGLAIAVLWLLAPLAVQWLNSPPKVRAEEGITAGERERLHELAAQIWAYYEDFAVEGDNWLPPDNVQLEPPNGVAHRTSPTNIGLGLVCAVAARDFGFIDTPGLLERVERTVGTIERMEKWNGHLYNWYDTESLRPLPPLYVSTVDSGNFVAYLIALTQGVLEWGARDEEQHGASVRERAGRLAERIEAIVRGTDFRPLYDEESELFSLGYQAALDRRETILYDLLASEARQASFLAIAFGQAPVSHWFRLGRAMARSGGRPTLLSWSGTMFEYLMPSLLMRTYRNTVWDATYRGVVRRQIEYGRQRGVPFGISESGYHAYDYQMNYQYRAFGVPGLGFQRGLENDLVLAPYAAIMALPFETKESLASLARMEQMGAKGPYGFYEAIDCTEQRLPSGSGHVVIRSFMAHHLGMSLLTLGNMLLPRTMIDRFHADKRVQAAELLLQERIPERPAIIKDAAKPAYERAKEPLMGTRIPLREFAGPAEAPEACVLSNGAFTTVVTDSGAGYSRWETVNVSRWHEDPVAETPGSCLYIRDVSTGEIWSPTFEPCRVPAEEQRAQFALDKATFSRRDGSLLTELDICVPPDQNAELRRLSLTNTGTEARIVEITAYVELSLSAPAADEAHPAFSKLFVQTEYEADRECLLAYRRPRSDGEKTKWAVGRLSIGCEALGPIEYETDRARFIGRGHTLARPASLECRLSGTVGAVLDPAFVMRRRVSIQPGETVRLLAVTGAADSREEALAIADGLCGERQAERAFQLAWTHSRIDLRHQHMTAMEAADYHAMAGRLLMQAPLREERERAIAANRSGQPGLWPLGISGDLPVALVKIQDKSQMPFARKMLVGRSYLRGKGIGFDLVFLIEQAGGYYQDVLDELRRAIEQTVGGTGAGGGIYPLMADRLSPEQADLLAAIARLTLRADGASLKAQLAARPKRRKRRYTLGEAPQADSLPTIEGLPADYRLLPLREEEEAHSGYKAESDPAPDPGPLELSNGWGGFAEDGREYRIAMRGGKYLPAPWSNVMANPHFGCLVTELGTGYTWWRNSREFKLTPWSNDPVLDPPGEALYIHDEESGGVWSASPSPELGKGAFEADHGFGYSRFSRQTRGIRHRMTIYVNKDEPVKYVALELENEGDAPRSLSVAYYCNWVLGVRRPGSASYIVSEWDAESGSLFARNGYQEHFRDSLAFLHMHARDDRNRSDDAEEAVSYTADRAEFIGRSGTLAQPEGMSRAKLSDTDGIFADSCGAIRLQLTLPPRGKRTVYVLLGAGESKEALRELVGRYRTGDGCDQALAEVTAFWRDTLGQIEVSTPSRELDLMLNGWLLYQALSCRMWARTAFYQAGGAYGFRDQLQDSLALLHTAPALTRRQIVLHAGHQYEEGDVQHWWHEETGRGIRTRYTDDLLWLPYAVSRYIVHTGDLSILDEIAPFLTSGELTDEEHERYEETVISPRSASVYEHCVRAIERASRYGEHGIPLMGIGDWNDGMNSVGDKGKGESVWLGWFLCEVLEKFADTCARKGDEERAASYRERRSSIAQALNEHAWDGEWYRRAFTDEGTWLGSTSNGECRIDAIAQSWSAISEAAPIERARRAMQSFDRELVDRDVAVARLLTPPFDNTDPSPGYIQGYPPGIRENGAQYTHGAIWSIVAWSKLGEGDKAFELFQLLNPVNHARSSSDVRVYAGEPYVIAADVYTREPVMGRAGWTWYTGASGWMYQAGVEWLLGLRREADKLLVQPAVPADWPSFEVRYRFGSAVYRIVVHTERDGAANSAEPRPVTLDGRPVGQTSSGGTYIPLADDGREHEAVVGVPQVGSVVRSVQP</sequence>
<dbReference type="InterPro" id="IPR012341">
    <property type="entry name" value="6hp_glycosidase-like_sf"/>
</dbReference>
<dbReference type="InterPro" id="IPR019282">
    <property type="entry name" value="Glycoamylase-like_cons_dom"/>
</dbReference>
<dbReference type="GO" id="GO:0016787">
    <property type="term" value="F:hydrolase activity"/>
    <property type="evidence" value="ECO:0007669"/>
    <property type="project" value="UniProtKB-KW"/>
</dbReference>
<dbReference type="CDD" id="cd11756">
    <property type="entry name" value="GH94N_ChvB_NdvB_1_like"/>
    <property type="match status" value="1"/>
</dbReference>
<feature type="domain" description="Glycosyl hydrolase 94 catalytic" evidence="7">
    <location>
        <begin position="2255"/>
        <end position="2679"/>
    </location>
</feature>
<protein>
    <submittedName>
        <fullName evidence="8">GH36-type glycosyl hydrolase domain-containing protein</fullName>
    </submittedName>
</protein>
<dbReference type="Gene3D" id="1.50.10.140">
    <property type="match status" value="1"/>
</dbReference>
<evidence type="ECO:0000256" key="4">
    <source>
        <dbReference type="SAM" id="Phobius"/>
    </source>
</evidence>
<dbReference type="Gene3D" id="2.60.420.10">
    <property type="entry name" value="Maltose phosphorylase, domain 3"/>
    <property type="match status" value="1"/>
</dbReference>
<keyword evidence="2" id="KW-0808">Transferase</keyword>
<dbReference type="CDD" id="cd11753">
    <property type="entry name" value="GH94N_ChvB_NdvB_2_like"/>
    <property type="match status" value="1"/>
</dbReference>
<feature type="compositionally biased region" description="Basic and acidic residues" evidence="3">
    <location>
        <begin position="1928"/>
        <end position="1938"/>
    </location>
</feature>
<gene>
    <name evidence="8" type="ORF">ACFFNY_11560</name>
</gene>
<dbReference type="Pfam" id="PF17167">
    <property type="entry name" value="Glyco_hydro_94"/>
    <property type="match status" value="1"/>
</dbReference>
<dbReference type="RefSeq" id="WP_344911002.1">
    <property type="nucleotide sequence ID" value="NZ_BAAAYO010000010.1"/>
</dbReference>
<feature type="domain" description="Glycosyl hydrolase 94 supersandwich" evidence="5">
    <location>
        <begin position="1445"/>
        <end position="1706"/>
    </location>
</feature>
<dbReference type="EMBL" id="JBHMAG010000009">
    <property type="protein sequence ID" value="MFB9752193.1"/>
    <property type="molecule type" value="Genomic_DNA"/>
</dbReference>